<organism evidence="1">
    <name type="scientific">Nothobranchius furzeri</name>
    <name type="common">Turquoise killifish</name>
    <dbReference type="NCBI Taxonomy" id="105023"/>
    <lineage>
        <taxon>Eukaryota</taxon>
        <taxon>Metazoa</taxon>
        <taxon>Chordata</taxon>
        <taxon>Craniata</taxon>
        <taxon>Vertebrata</taxon>
        <taxon>Euteleostomi</taxon>
        <taxon>Actinopterygii</taxon>
        <taxon>Neopterygii</taxon>
        <taxon>Teleostei</taxon>
        <taxon>Neoteleostei</taxon>
        <taxon>Acanthomorphata</taxon>
        <taxon>Ovalentaria</taxon>
        <taxon>Atherinomorphae</taxon>
        <taxon>Cyprinodontiformes</taxon>
        <taxon>Nothobranchiidae</taxon>
        <taxon>Nothobranchius</taxon>
    </lineage>
</organism>
<feature type="non-terminal residue" evidence="1">
    <location>
        <position position="46"/>
    </location>
</feature>
<accession>A0A1A8ULE6</accession>
<proteinExistence type="predicted"/>
<gene>
    <name evidence="1" type="primary">Nfu_g_1_022673</name>
</gene>
<reference evidence="1" key="2">
    <citation type="submission" date="2016-06" db="EMBL/GenBank/DDBJ databases">
        <title>The genome of a short-lived fish provides insights into sex chromosome evolution and the genetic control of aging.</title>
        <authorList>
            <person name="Reichwald K."/>
            <person name="Felder M."/>
            <person name="Petzold A."/>
            <person name="Koch P."/>
            <person name="Groth M."/>
            <person name="Platzer M."/>
        </authorList>
    </citation>
    <scope>NUCLEOTIDE SEQUENCE</scope>
    <source>
        <tissue evidence="1">Brain</tissue>
    </source>
</reference>
<reference evidence="1" key="1">
    <citation type="submission" date="2016-05" db="EMBL/GenBank/DDBJ databases">
        <authorList>
            <person name="Lavstsen T."/>
            <person name="Jespersen J.S."/>
        </authorList>
    </citation>
    <scope>NUCLEOTIDE SEQUENCE</scope>
    <source>
        <tissue evidence="1">Brain</tissue>
    </source>
</reference>
<name>A0A1A8ULE6_NOTFU</name>
<dbReference type="EMBL" id="HAEJ01007481">
    <property type="protein sequence ID" value="SBS47938.1"/>
    <property type="molecule type" value="Transcribed_RNA"/>
</dbReference>
<protein>
    <submittedName>
        <fullName evidence="1">Uncharacterized protein</fullName>
    </submittedName>
</protein>
<evidence type="ECO:0000313" key="1">
    <source>
        <dbReference type="EMBL" id="SBS47938.1"/>
    </source>
</evidence>
<sequence length="46" mass="5366">QSVTDRCDITFAVNSVSLLRYDRSHPLSRSFPCNKTPQNHPYRLNM</sequence>
<feature type="non-terminal residue" evidence="1">
    <location>
        <position position="1"/>
    </location>
</feature>
<dbReference type="AlphaFoldDB" id="A0A1A8ULE6"/>